<dbReference type="Proteomes" id="UP000799421">
    <property type="component" value="Unassembled WGS sequence"/>
</dbReference>
<proteinExistence type="inferred from homology"/>
<dbReference type="InterPro" id="IPR019334">
    <property type="entry name" value="TMEM170A/B/YPR153W-like"/>
</dbReference>
<reference evidence="7" key="1">
    <citation type="journal article" date="2020" name="Stud. Mycol.">
        <title>101 Dothideomycetes genomes: a test case for predicting lifestyles and emergence of pathogens.</title>
        <authorList>
            <person name="Haridas S."/>
            <person name="Albert R."/>
            <person name="Binder M."/>
            <person name="Bloem J."/>
            <person name="Labutti K."/>
            <person name="Salamov A."/>
            <person name="Andreopoulos B."/>
            <person name="Baker S."/>
            <person name="Barry K."/>
            <person name="Bills G."/>
            <person name="Bluhm B."/>
            <person name="Cannon C."/>
            <person name="Castanera R."/>
            <person name="Culley D."/>
            <person name="Daum C."/>
            <person name="Ezra D."/>
            <person name="Gonzalez J."/>
            <person name="Henrissat B."/>
            <person name="Kuo A."/>
            <person name="Liang C."/>
            <person name="Lipzen A."/>
            <person name="Lutzoni F."/>
            <person name="Magnuson J."/>
            <person name="Mondo S."/>
            <person name="Nolan M."/>
            <person name="Ohm R."/>
            <person name="Pangilinan J."/>
            <person name="Park H.-J."/>
            <person name="Ramirez L."/>
            <person name="Alfaro M."/>
            <person name="Sun H."/>
            <person name="Tritt A."/>
            <person name="Yoshinaga Y."/>
            <person name="Zwiers L.-H."/>
            <person name="Turgeon B."/>
            <person name="Goodwin S."/>
            <person name="Spatafora J."/>
            <person name="Crous P."/>
            <person name="Grigoriev I."/>
        </authorList>
    </citation>
    <scope>NUCLEOTIDE SEQUENCE</scope>
    <source>
        <strain evidence="7">CBS 480.64</strain>
    </source>
</reference>
<gene>
    <name evidence="7" type="ORF">K470DRAFT_271293</name>
</gene>
<keyword evidence="3 6" id="KW-0812">Transmembrane</keyword>
<dbReference type="GO" id="GO:0016020">
    <property type="term" value="C:membrane"/>
    <property type="evidence" value="ECO:0007669"/>
    <property type="project" value="UniProtKB-SubCell"/>
</dbReference>
<dbReference type="OrthoDB" id="2131401at2759"/>
<accession>A0A6A7BXC1</accession>
<dbReference type="AlphaFoldDB" id="A0A6A7BXC1"/>
<evidence type="ECO:0008006" key="9">
    <source>
        <dbReference type="Google" id="ProtNLM"/>
    </source>
</evidence>
<name>A0A6A7BXC1_9PEZI</name>
<keyword evidence="8" id="KW-1185">Reference proteome</keyword>
<keyword evidence="5 6" id="KW-0472">Membrane</keyword>
<dbReference type="PANTHER" id="PTHR22779:SF6">
    <property type="entry name" value="SD17342P"/>
    <property type="match status" value="1"/>
</dbReference>
<feature type="transmembrane region" description="Helical" evidence="6">
    <location>
        <begin position="113"/>
        <end position="132"/>
    </location>
</feature>
<evidence type="ECO:0000313" key="7">
    <source>
        <dbReference type="EMBL" id="KAF2859722.1"/>
    </source>
</evidence>
<keyword evidence="4 6" id="KW-1133">Transmembrane helix</keyword>
<evidence type="ECO:0000256" key="6">
    <source>
        <dbReference type="SAM" id="Phobius"/>
    </source>
</evidence>
<evidence type="ECO:0000313" key="8">
    <source>
        <dbReference type="Proteomes" id="UP000799421"/>
    </source>
</evidence>
<feature type="transmembrane region" description="Helical" evidence="6">
    <location>
        <begin position="53"/>
        <end position="78"/>
    </location>
</feature>
<protein>
    <recommendedName>
        <fullName evidence="9">Integral membrane protein</fullName>
    </recommendedName>
</protein>
<sequence length="177" mass="19459">MGFKESFLQIHVNERPPPGTPAPKFPSLYWPFPVSGTQVQYLYKPKDMWKFTLYWTLICVVTVHLAVAAYACGVHLLFRGGKRIGSQDNVPKARQGEKGSPSKTGHQRSSYKILVIIPLYLFIGGMEGLIAGNVVGGLLGGVYKSGFFRMSTWIPFSWGLANAMMLVVSSFAVQGGL</sequence>
<feature type="transmembrane region" description="Helical" evidence="6">
    <location>
        <begin position="152"/>
        <end position="173"/>
    </location>
</feature>
<comment type="similarity">
    <text evidence="2">Belongs to the TMEM170 family.</text>
</comment>
<evidence type="ECO:0000256" key="1">
    <source>
        <dbReference type="ARBA" id="ARBA00004141"/>
    </source>
</evidence>
<dbReference type="Pfam" id="PF10190">
    <property type="entry name" value="Tmemb_170"/>
    <property type="match status" value="1"/>
</dbReference>
<evidence type="ECO:0000256" key="2">
    <source>
        <dbReference type="ARBA" id="ARBA00006325"/>
    </source>
</evidence>
<dbReference type="EMBL" id="MU005989">
    <property type="protein sequence ID" value="KAF2859722.1"/>
    <property type="molecule type" value="Genomic_DNA"/>
</dbReference>
<evidence type="ECO:0000256" key="4">
    <source>
        <dbReference type="ARBA" id="ARBA00022989"/>
    </source>
</evidence>
<evidence type="ECO:0000256" key="5">
    <source>
        <dbReference type="ARBA" id="ARBA00023136"/>
    </source>
</evidence>
<dbReference type="PANTHER" id="PTHR22779">
    <property type="entry name" value="SD17342P"/>
    <property type="match status" value="1"/>
</dbReference>
<organism evidence="7 8">
    <name type="scientific">Piedraia hortae CBS 480.64</name>
    <dbReference type="NCBI Taxonomy" id="1314780"/>
    <lineage>
        <taxon>Eukaryota</taxon>
        <taxon>Fungi</taxon>
        <taxon>Dikarya</taxon>
        <taxon>Ascomycota</taxon>
        <taxon>Pezizomycotina</taxon>
        <taxon>Dothideomycetes</taxon>
        <taxon>Dothideomycetidae</taxon>
        <taxon>Capnodiales</taxon>
        <taxon>Piedraiaceae</taxon>
        <taxon>Piedraia</taxon>
    </lineage>
</organism>
<comment type="subcellular location">
    <subcellularLocation>
        <location evidence="1">Membrane</location>
        <topology evidence="1">Multi-pass membrane protein</topology>
    </subcellularLocation>
</comment>
<evidence type="ECO:0000256" key="3">
    <source>
        <dbReference type="ARBA" id="ARBA00022692"/>
    </source>
</evidence>